<accession>A0A9P1G3R3</accession>
<feature type="non-terminal residue" evidence="2">
    <location>
        <position position="1"/>
    </location>
</feature>
<proteinExistence type="predicted"/>
<reference evidence="3 4" key="2">
    <citation type="submission" date="2024-05" db="EMBL/GenBank/DDBJ databases">
        <authorList>
            <person name="Chen Y."/>
            <person name="Shah S."/>
            <person name="Dougan E. K."/>
            <person name="Thang M."/>
            <person name="Chan C."/>
        </authorList>
    </citation>
    <scope>NUCLEOTIDE SEQUENCE [LARGE SCALE GENOMIC DNA]</scope>
</reference>
<dbReference type="EMBL" id="CAMXCT020002233">
    <property type="protein sequence ID" value="CAL1150100.1"/>
    <property type="molecule type" value="Genomic_DNA"/>
</dbReference>
<keyword evidence="4" id="KW-1185">Reference proteome</keyword>
<comment type="caution">
    <text evidence="2">The sequence shown here is derived from an EMBL/GenBank/DDBJ whole genome shotgun (WGS) entry which is preliminary data.</text>
</comment>
<sequence>RKTSSCGSLTGTDSEDSMSSAGVSDTSRPSCSGRSQRGTGSSKALDAIFERARAGKATNNVTPRAEGSLSTTASSQGSSPRFVTPLERGALESPKPTMAGAAWVLMQLCKQETPSQ</sequence>
<name>A0A9P1G3R3_9DINO</name>
<dbReference type="AlphaFoldDB" id="A0A9P1G3R3"/>
<evidence type="ECO:0000313" key="2">
    <source>
        <dbReference type="EMBL" id="CAI3996725.1"/>
    </source>
</evidence>
<feature type="non-terminal residue" evidence="2">
    <location>
        <position position="116"/>
    </location>
</feature>
<feature type="compositionally biased region" description="Low complexity" evidence="1">
    <location>
        <begin position="67"/>
        <end position="79"/>
    </location>
</feature>
<evidence type="ECO:0000256" key="1">
    <source>
        <dbReference type="SAM" id="MobiDB-lite"/>
    </source>
</evidence>
<reference evidence="2" key="1">
    <citation type="submission" date="2022-10" db="EMBL/GenBank/DDBJ databases">
        <authorList>
            <person name="Chen Y."/>
            <person name="Dougan E. K."/>
            <person name="Chan C."/>
            <person name="Rhodes N."/>
            <person name="Thang M."/>
        </authorList>
    </citation>
    <scope>NUCLEOTIDE SEQUENCE</scope>
</reference>
<dbReference type="EMBL" id="CAMXCT030002233">
    <property type="protein sequence ID" value="CAL4784037.1"/>
    <property type="molecule type" value="Genomic_DNA"/>
</dbReference>
<dbReference type="Proteomes" id="UP001152797">
    <property type="component" value="Unassembled WGS sequence"/>
</dbReference>
<evidence type="ECO:0000313" key="3">
    <source>
        <dbReference type="EMBL" id="CAL4784037.1"/>
    </source>
</evidence>
<gene>
    <name evidence="2" type="ORF">C1SCF055_LOCUS23173</name>
</gene>
<dbReference type="EMBL" id="CAMXCT010002233">
    <property type="protein sequence ID" value="CAI3996725.1"/>
    <property type="molecule type" value="Genomic_DNA"/>
</dbReference>
<feature type="region of interest" description="Disordered" evidence="1">
    <location>
        <begin position="1"/>
        <end position="94"/>
    </location>
</feature>
<organism evidence="2">
    <name type="scientific">Cladocopium goreaui</name>
    <dbReference type="NCBI Taxonomy" id="2562237"/>
    <lineage>
        <taxon>Eukaryota</taxon>
        <taxon>Sar</taxon>
        <taxon>Alveolata</taxon>
        <taxon>Dinophyceae</taxon>
        <taxon>Suessiales</taxon>
        <taxon>Symbiodiniaceae</taxon>
        <taxon>Cladocopium</taxon>
    </lineage>
</organism>
<feature type="compositionally biased region" description="Polar residues" evidence="1">
    <location>
        <begin position="1"/>
        <end position="42"/>
    </location>
</feature>
<evidence type="ECO:0000313" key="4">
    <source>
        <dbReference type="Proteomes" id="UP001152797"/>
    </source>
</evidence>
<protein>
    <submittedName>
        <fullName evidence="3">START domain-containing protein</fullName>
    </submittedName>
</protein>